<protein>
    <recommendedName>
        <fullName evidence="3">Transposase</fullName>
    </recommendedName>
</protein>
<evidence type="ECO:0008006" key="3">
    <source>
        <dbReference type="Google" id="ProtNLM"/>
    </source>
</evidence>
<accession>A0ABX1P8F9</accession>
<dbReference type="Proteomes" id="UP000718564">
    <property type="component" value="Unassembled WGS sequence"/>
</dbReference>
<dbReference type="RefSeq" id="WP_169155959.1">
    <property type="nucleotide sequence ID" value="NZ_CAWPJE010000100.1"/>
</dbReference>
<reference evidence="1 2" key="1">
    <citation type="submission" date="2018-06" db="EMBL/GenBank/DDBJ databases">
        <title>Comparative genomics of Brasilonema spp. strains.</title>
        <authorList>
            <person name="Alvarenga D.O."/>
            <person name="Fiore M.F."/>
            <person name="Varani A.M."/>
        </authorList>
    </citation>
    <scope>NUCLEOTIDE SEQUENCE [LARGE SCALE GENOMIC DNA]</scope>
    <source>
        <strain evidence="1 2">SPC951</strain>
    </source>
</reference>
<evidence type="ECO:0000313" key="2">
    <source>
        <dbReference type="Proteomes" id="UP000718564"/>
    </source>
</evidence>
<comment type="caution">
    <text evidence="1">The sequence shown here is derived from an EMBL/GenBank/DDBJ whole genome shotgun (WGS) entry which is preliminary data.</text>
</comment>
<proteinExistence type="predicted"/>
<organism evidence="1 2">
    <name type="scientific">Brasilonema bromeliae SPC951</name>
    <dbReference type="NCBI Taxonomy" id="385972"/>
    <lineage>
        <taxon>Bacteria</taxon>
        <taxon>Bacillati</taxon>
        <taxon>Cyanobacteriota</taxon>
        <taxon>Cyanophyceae</taxon>
        <taxon>Nostocales</taxon>
        <taxon>Scytonemataceae</taxon>
        <taxon>Brasilonema</taxon>
        <taxon>Bromeliae group (in: Brasilonema)</taxon>
    </lineage>
</organism>
<keyword evidence="2" id="KW-1185">Reference proteome</keyword>
<name>A0ABX1P8F9_9CYAN</name>
<sequence length="68" mass="7519">MTQQPKLQQLKNRAFQLAQSIGLHCTQTKHFKKRFSGLDLRSKTGWTALIGRLQVMSGGVIPVLLAAA</sequence>
<gene>
    <name evidence="1" type="ORF">DP116_15010</name>
</gene>
<dbReference type="EMBL" id="QMEB01000110">
    <property type="protein sequence ID" value="NMG20698.1"/>
    <property type="molecule type" value="Genomic_DNA"/>
</dbReference>
<evidence type="ECO:0000313" key="1">
    <source>
        <dbReference type="EMBL" id="NMG20698.1"/>
    </source>
</evidence>